<gene>
    <name evidence="2" type="ORF">FHS76_000583</name>
</gene>
<evidence type="ECO:0000313" key="2">
    <source>
        <dbReference type="EMBL" id="MBB5700740.1"/>
    </source>
</evidence>
<evidence type="ECO:0000256" key="1">
    <source>
        <dbReference type="SAM" id="Phobius"/>
    </source>
</evidence>
<proteinExistence type="predicted"/>
<accession>A0A7W9EL67</accession>
<keyword evidence="1" id="KW-1133">Transmembrane helix</keyword>
<keyword evidence="1" id="KW-0812">Transmembrane</keyword>
<dbReference type="Proteomes" id="UP000555546">
    <property type="component" value="Unassembled WGS sequence"/>
</dbReference>
<reference evidence="2 3" key="1">
    <citation type="submission" date="2020-08" db="EMBL/GenBank/DDBJ databases">
        <title>Genomic Encyclopedia of Type Strains, Phase IV (KMG-IV): sequencing the most valuable type-strain genomes for metagenomic binning, comparative biology and taxonomic classification.</title>
        <authorList>
            <person name="Goeker M."/>
        </authorList>
    </citation>
    <scope>NUCLEOTIDE SEQUENCE [LARGE SCALE GENOMIC DNA]</scope>
    <source>
        <strain evidence="2 3">DSM 26944</strain>
    </source>
</reference>
<feature type="transmembrane region" description="Helical" evidence="1">
    <location>
        <begin position="142"/>
        <end position="165"/>
    </location>
</feature>
<dbReference type="InterPro" id="IPR005240">
    <property type="entry name" value="DUF389"/>
</dbReference>
<feature type="transmembrane region" description="Helical" evidence="1">
    <location>
        <begin position="210"/>
        <end position="230"/>
    </location>
</feature>
<protein>
    <submittedName>
        <fullName evidence="2">Putative hydrophobic protein (TIGR00341 family)</fullName>
    </submittedName>
</protein>
<comment type="caution">
    <text evidence="2">The sequence shown here is derived from an EMBL/GenBank/DDBJ whole genome shotgun (WGS) entry which is preliminary data.</text>
</comment>
<keyword evidence="3" id="KW-1185">Reference proteome</keyword>
<dbReference type="PANTHER" id="PTHR20992">
    <property type="entry name" value="AT15442P-RELATED"/>
    <property type="match status" value="1"/>
</dbReference>
<dbReference type="Pfam" id="PF04087">
    <property type="entry name" value="DUF389"/>
    <property type="match status" value="1"/>
</dbReference>
<feature type="transmembrane region" description="Helical" evidence="1">
    <location>
        <begin position="308"/>
        <end position="328"/>
    </location>
</feature>
<dbReference type="NCBIfam" id="TIGR00341">
    <property type="entry name" value="TIGR00341 family protein"/>
    <property type="match status" value="1"/>
</dbReference>
<evidence type="ECO:0000313" key="3">
    <source>
        <dbReference type="Proteomes" id="UP000555546"/>
    </source>
</evidence>
<feature type="transmembrane region" description="Helical" evidence="1">
    <location>
        <begin position="269"/>
        <end position="288"/>
    </location>
</feature>
<sequence>MSLRRIEVVADERYADRIQAIAREFDALDYRAWPLAEDGRHLYQLLIGRGKRQELLDTLQTILGGDADARIVVMEVEATIPSEETESEEEAAERWRKTLNATREEIYNQVQHGADLDRTYLLQTVLSTVVAAIGLIENNVAVVIGAMVIAPLLGPNLAFAFGVALGDGRLMLRALKTGLAGITTAVVLGSAIGMTGAFPLDGPELLARTGVGLDGIALALASGAAAALSITTGLPTALVGVMVAVALLPPTATAGLMFGAYHFVEASGALLLLVVNIASVNLAAVVVFQTSGIKPRTWLEQRAARQSVLVSVVVWSLLLAILASIIVFRQPY</sequence>
<name>A0A7W9EL67_9HYPH</name>
<feature type="transmembrane region" description="Helical" evidence="1">
    <location>
        <begin position="177"/>
        <end position="198"/>
    </location>
</feature>
<keyword evidence="1" id="KW-0472">Membrane</keyword>
<feature type="transmembrane region" description="Helical" evidence="1">
    <location>
        <begin position="237"/>
        <end position="263"/>
    </location>
</feature>
<dbReference type="PANTHER" id="PTHR20992:SF9">
    <property type="entry name" value="AT15442P-RELATED"/>
    <property type="match status" value="1"/>
</dbReference>
<dbReference type="AlphaFoldDB" id="A0A7W9EL67"/>
<dbReference type="EMBL" id="JACIJG010000002">
    <property type="protein sequence ID" value="MBB5700740.1"/>
    <property type="molecule type" value="Genomic_DNA"/>
</dbReference>
<organism evidence="2 3">
    <name type="scientific">Brucella daejeonensis</name>
    <dbReference type="NCBI Taxonomy" id="659015"/>
    <lineage>
        <taxon>Bacteria</taxon>
        <taxon>Pseudomonadati</taxon>
        <taxon>Pseudomonadota</taxon>
        <taxon>Alphaproteobacteria</taxon>
        <taxon>Hyphomicrobiales</taxon>
        <taxon>Brucellaceae</taxon>
        <taxon>Brucella/Ochrobactrum group</taxon>
        <taxon>Brucella</taxon>
    </lineage>
</organism>
<dbReference type="RefSeq" id="WP_210305984.1">
    <property type="nucleotide sequence ID" value="NZ_JACIJG010000002.1"/>
</dbReference>